<gene>
    <name evidence="2" type="ORF">LTR97_005375</name>
</gene>
<accession>A0AAN7WKR8</accession>
<feature type="region of interest" description="Disordered" evidence="1">
    <location>
        <begin position="1"/>
        <end position="31"/>
    </location>
</feature>
<evidence type="ECO:0000313" key="3">
    <source>
        <dbReference type="Proteomes" id="UP001310594"/>
    </source>
</evidence>
<proteinExistence type="predicted"/>
<evidence type="ECO:0000256" key="1">
    <source>
        <dbReference type="SAM" id="MobiDB-lite"/>
    </source>
</evidence>
<feature type="compositionally biased region" description="Basic and acidic residues" evidence="1">
    <location>
        <begin position="1"/>
        <end position="21"/>
    </location>
</feature>
<evidence type="ECO:0000313" key="2">
    <source>
        <dbReference type="EMBL" id="KAK5700858.1"/>
    </source>
</evidence>
<dbReference type="Proteomes" id="UP001310594">
    <property type="component" value="Unassembled WGS sequence"/>
</dbReference>
<feature type="region of interest" description="Disordered" evidence="1">
    <location>
        <begin position="242"/>
        <end position="282"/>
    </location>
</feature>
<name>A0AAN7WKR8_9PEZI</name>
<protein>
    <submittedName>
        <fullName evidence="2">Uncharacterized protein</fullName>
    </submittedName>
</protein>
<dbReference type="AlphaFoldDB" id="A0AAN7WKR8"/>
<organism evidence="2 3">
    <name type="scientific">Elasticomyces elasticus</name>
    <dbReference type="NCBI Taxonomy" id="574655"/>
    <lineage>
        <taxon>Eukaryota</taxon>
        <taxon>Fungi</taxon>
        <taxon>Dikarya</taxon>
        <taxon>Ascomycota</taxon>
        <taxon>Pezizomycotina</taxon>
        <taxon>Dothideomycetes</taxon>
        <taxon>Dothideomycetidae</taxon>
        <taxon>Mycosphaerellales</taxon>
        <taxon>Teratosphaeriaceae</taxon>
        <taxon>Elasticomyces</taxon>
    </lineage>
</organism>
<sequence>MPGNKISDDNSESEREEDHAEGGCPLPSPPRYTRYVEREQGYVDLRCGHGVPADGQPNVLDMNANEMFRPECIFCDSERQVPRDIKECDRRMGELESAISCGRSIVDSMVAEYDAQAAFKRQREEYGQGLESECTRVLKARLAAHLAYKKAQSKLPESQRDEPQRNLLKEALMDRRANENAQCVPTGTSDAGVTDIVAPARLERLPGEDDCEYVLRKREAEGSEFNQRAERLAVAALTAGSSVAAWQTPANPAPSRGGFTEGRGRGRGQNHNSQRDLSFAPP</sequence>
<comment type="caution">
    <text evidence="2">The sequence shown here is derived from an EMBL/GenBank/DDBJ whole genome shotgun (WGS) entry which is preliminary data.</text>
</comment>
<dbReference type="EMBL" id="JAVRQU010000007">
    <property type="protein sequence ID" value="KAK5700858.1"/>
    <property type="molecule type" value="Genomic_DNA"/>
</dbReference>
<reference evidence="2" key="1">
    <citation type="submission" date="2023-08" db="EMBL/GenBank/DDBJ databases">
        <title>Black Yeasts Isolated from many extreme environments.</title>
        <authorList>
            <person name="Coleine C."/>
            <person name="Stajich J.E."/>
            <person name="Selbmann L."/>
        </authorList>
    </citation>
    <scope>NUCLEOTIDE SEQUENCE</scope>
    <source>
        <strain evidence="2">CCFEE 5810</strain>
    </source>
</reference>